<evidence type="ECO:0000256" key="1">
    <source>
        <dbReference type="SAM" id="MobiDB-lite"/>
    </source>
</evidence>
<keyword evidence="2" id="KW-1133">Transmembrane helix</keyword>
<feature type="region of interest" description="Disordered" evidence="1">
    <location>
        <begin position="1"/>
        <end position="32"/>
    </location>
</feature>
<keyword evidence="4" id="KW-1185">Reference proteome</keyword>
<dbReference type="OrthoDB" id="190146at2759"/>
<keyword evidence="2" id="KW-0812">Transmembrane</keyword>
<dbReference type="Proteomes" id="UP000266841">
    <property type="component" value="Unassembled WGS sequence"/>
</dbReference>
<organism evidence="3 4">
    <name type="scientific">Thalassiosira oceanica</name>
    <name type="common">Marine diatom</name>
    <dbReference type="NCBI Taxonomy" id="159749"/>
    <lineage>
        <taxon>Eukaryota</taxon>
        <taxon>Sar</taxon>
        <taxon>Stramenopiles</taxon>
        <taxon>Ochrophyta</taxon>
        <taxon>Bacillariophyta</taxon>
        <taxon>Coscinodiscophyceae</taxon>
        <taxon>Thalassiosirophycidae</taxon>
        <taxon>Thalassiosirales</taxon>
        <taxon>Thalassiosiraceae</taxon>
        <taxon>Thalassiosira</taxon>
    </lineage>
</organism>
<evidence type="ECO:0000256" key="2">
    <source>
        <dbReference type="SAM" id="Phobius"/>
    </source>
</evidence>
<evidence type="ECO:0000313" key="4">
    <source>
        <dbReference type="Proteomes" id="UP000266841"/>
    </source>
</evidence>
<reference evidence="3 4" key="1">
    <citation type="journal article" date="2012" name="Genome Biol.">
        <title>Genome and low-iron response of an oceanic diatom adapted to chronic iron limitation.</title>
        <authorList>
            <person name="Lommer M."/>
            <person name="Specht M."/>
            <person name="Roy A.S."/>
            <person name="Kraemer L."/>
            <person name="Andreson R."/>
            <person name="Gutowska M.A."/>
            <person name="Wolf J."/>
            <person name="Bergner S.V."/>
            <person name="Schilhabel M.B."/>
            <person name="Klostermeier U.C."/>
            <person name="Beiko R.G."/>
            <person name="Rosenstiel P."/>
            <person name="Hippler M."/>
            <person name="Laroche J."/>
        </authorList>
    </citation>
    <scope>NUCLEOTIDE SEQUENCE [LARGE SCALE GENOMIC DNA]</scope>
    <source>
        <strain evidence="3 4">CCMP1005</strain>
    </source>
</reference>
<evidence type="ECO:0000313" key="3">
    <source>
        <dbReference type="EMBL" id="EJK69888.1"/>
    </source>
</evidence>
<feature type="transmembrane region" description="Helical" evidence="2">
    <location>
        <begin position="56"/>
        <end position="75"/>
    </location>
</feature>
<dbReference type="AlphaFoldDB" id="K0SU10"/>
<name>K0SU10_THAOC</name>
<keyword evidence="2" id="KW-0472">Membrane</keyword>
<proteinExistence type="predicted"/>
<gene>
    <name evidence="3" type="ORF">THAOC_08813</name>
</gene>
<protein>
    <submittedName>
        <fullName evidence="3">Uncharacterized protein</fullName>
    </submittedName>
</protein>
<dbReference type="EMBL" id="AGNL01009415">
    <property type="protein sequence ID" value="EJK69888.1"/>
    <property type="molecule type" value="Genomic_DNA"/>
</dbReference>
<sequence length="84" mass="8997">MARRDDGNDDDGTSAADTYGYTGGSSELGPERKGRPILQRLFAACDDDAVGTVHRAWAVTVLVMVAFFAASIIEGEVEFGELTR</sequence>
<accession>K0SU10</accession>
<comment type="caution">
    <text evidence="3">The sequence shown here is derived from an EMBL/GenBank/DDBJ whole genome shotgun (WGS) entry which is preliminary data.</text>
</comment>